<evidence type="ECO:0000313" key="5">
    <source>
        <dbReference type="EMBL" id="RDU72774.1"/>
    </source>
</evidence>
<comment type="similarity">
    <text evidence="1">Belongs to the GSP E family.</text>
</comment>
<dbReference type="CDD" id="cd01129">
    <property type="entry name" value="PulE-GspE-like"/>
    <property type="match status" value="1"/>
</dbReference>
<dbReference type="Gene3D" id="3.40.50.300">
    <property type="entry name" value="P-loop containing nucleotide triphosphate hydrolases"/>
    <property type="match status" value="1"/>
</dbReference>
<dbReference type="Proteomes" id="UP000256424">
    <property type="component" value="Unassembled WGS sequence"/>
</dbReference>
<keyword evidence="2" id="KW-0547">Nucleotide-binding</keyword>
<comment type="caution">
    <text evidence="5">The sequence shown here is derived from an EMBL/GenBank/DDBJ whole genome shotgun (WGS) entry which is preliminary data.</text>
</comment>
<dbReference type="OrthoDB" id="9805147at2"/>
<organism evidence="5 6">
    <name type="scientific">Helicobacter aurati</name>
    <dbReference type="NCBI Taxonomy" id="137778"/>
    <lineage>
        <taxon>Bacteria</taxon>
        <taxon>Pseudomonadati</taxon>
        <taxon>Campylobacterota</taxon>
        <taxon>Epsilonproteobacteria</taxon>
        <taxon>Campylobacterales</taxon>
        <taxon>Helicobacteraceae</taxon>
        <taxon>Helicobacter</taxon>
    </lineage>
</organism>
<feature type="domain" description="Bacterial type II secretion system protein E" evidence="4">
    <location>
        <begin position="345"/>
        <end position="359"/>
    </location>
</feature>
<evidence type="ECO:0000256" key="2">
    <source>
        <dbReference type="ARBA" id="ARBA00022741"/>
    </source>
</evidence>
<evidence type="ECO:0000256" key="3">
    <source>
        <dbReference type="ARBA" id="ARBA00022840"/>
    </source>
</evidence>
<accession>A0A3D8J7A3</accession>
<dbReference type="AlphaFoldDB" id="A0A3D8J7A3"/>
<evidence type="ECO:0000256" key="1">
    <source>
        <dbReference type="ARBA" id="ARBA00006611"/>
    </source>
</evidence>
<dbReference type="PROSITE" id="PS00662">
    <property type="entry name" value="T2SP_E"/>
    <property type="match status" value="1"/>
</dbReference>
<evidence type="ECO:0000313" key="6">
    <source>
        <dbReference type="Proteomes" id="UP000256424"/>
    </source>
</evidence>
<sequence length="496" mass="57061">MLQKKTLIFSKFIDAHPYVEEHFLSCYLVYYQLTVLQNNRGHIFSIMQTEQIILPHIIFPCADSQNLCVILQEPLDAQHQNQLREELRKYYSEAHVVFYLCKQKFLHQINFCLTIKHYLEEKELHENLIISLISLAVLYNVSDIHITLQEKVGKIALRIEGNLLHFMDFNELLFYKIAQKIKLLCHLDITEKRLPQDGHFSIDGLFDTHSFKTLYQCVKDDFAISLSQQHCDIRISCFPALENESIVLRIPHYSQKFLSLDSLNLQPHIRESLKKHLLAKSGLILVSGPTGSGKSTLLYNCLRFLNDSTKKIITIEDPIEQNIAGITQCQVNEELNFSLALKHILRQDPDIIMIGEIRDSATMESALRATLTGHLVLASIHSHDCQSSIARLKDLGAKQYLLESTLSCIISQRLLKTFCPQCKIQDKAIALGCPHCYYQGFGKRILIQEILDSKMIQDFLRLESLSQESLSKFLSLKQQANNLFEQGIIPYEESLL</sequence>
<dbReference type="GO" id="GO:0005524">
    <property type="term" value="F:ATP binding"/>
    <property type="evidence" value="ECO:0007669"/>
    <property type="project" value="UniProtKB-KW"/>
</dbReference>
<dbReference type="EMBL" id="NXLW01000005">
    <property type="protein sequence ID" value="RDU72774.1"/>
    <property type="molecule type" value="Genomic_DNA"/>
</dbReference>
<protein>
    <submittedName>
        <fullName evidence="5">General secretion pathway protein GspE</fullName>
    </submittedName>
</protein>
<dbReference type="SUPFAM" id="SSF52540">
    <property type="entry name" value="P-loop containing nucleoside triphosphate hydrolases"/>
    <property type="match status" value="1"/>
</dbReference>
<keyword evidence="3" id="KW-0067">ATP-binding</keyword>
<dbReference type="Pfam" id="PF00437">
    <property type="entry name" value="T2SSE"/>
    <property type="match status" value="2"/>
</dbReference>
<dbReference type="InterPro" id="IPR027417">
    <property type="entry name" value="P-loop_NTPase"/>
</dbReference>
<reference evidence="5 6" key="1">
    <citation type="submission" date="2018-04" db="EMBL/GenBank/DDBJ databases">
        <title>Novel Campyloabacter and Helicobacter Species and Strains.</title>
        <authorList>
            <person name="Mannion A.J."/>
            <person name="Shen Z."/>
            <person name="Fox J.G."/>
        </authorList>
    </citation>
    <scope>NUCLEOTIDE SEQUENCE [LARGE SCALE GENOMIC DNA]</scope>
    <source>
        <strain evidence="5 6">MIT 97-5075</strain>
    </source>
</reference>
<gene>
    <name evidence="5" type="ORF">CQA66_03600</name>
</gene>
<name>A0A3D8J7A3_9HELI</name>
<dbReference type="InterPro" id="IPR001482">
    <property type="entry name" value="T2SS/T4SS_dom"/>
</dbReference>
<dbReference type="PANTHER" id="PTHR30258:SF2">
    <property type="entry name" value="COMG OPERON PROTEIN 1"/>
    <property type="match status" value="1"/>
</dbReference>
<keyword evidence="6" id="KW-1185">Reference proteome</keyword>
<dbReference type="Gene3D" id="3.30.450.90">
    <property type="match status" value="1"/>
</dbReference>
<dbReference type="GO" id="GO:0016887">
    <property type="term" value="F:ATP hydrolysis activity"/>
    <property type="evidence" value="ECO:0007669"/>
    <property type="project" value="TreeGrafter"/>
</dbReference>
<proteinExistence type="inferred from homology"/>
<dbReference type="PANTHER" id="PTHR30258">
    <property type="entry name" value="TYPE II SECRETION SYSTEM PROTEIN GSPE-RELATED"/>
    <property type="match status" value="1"/>
</dbReference>
<evidence type="ECO:0000259" key="4">
    <source>
        <dbReference type="PROSITE" id="PS00662"/>
    </source>
</evidence>
<dbReference type="GO" id="GO:0005886">
    <property type="term" value="C:plasma membrane"/>
    <property type="evidence" value="ECO:0007669"/>
    <property type="project" value="TreeGrafter"/>
</dbReference>